<organism evidence="2 3">
    <name type="scientific">Luteimonas marina</name>
    <dbReference type="NCBI Taxonomy" id="488485"/>
    <lineage>
        <taxon>Bacteria</taxon>
        <taxon>Pseudomonadati</taxon>
        <taxon>Pseudomonadota</taxon>
        <taxon>Gammaproteobacteria</taxon>
        <taxon>Lysobacterales</taxon>
        <taxon>Lysobacteraceae</taxon>
        <taxon>Luteimonas</taxon>
    </lineage>
</organism>
<feature type="transmembrane region" description="Helical" evidence="1">
    <location>
        <begin position="20"/>
        <end position="45"/>
    </location>
</feature>
<dbReference type="EMBL" id="VOHK01000003">
    <property type="protein sequence ID" value="TWT21309.1"/>
    <property type="molecule type" value="Genomic_DNA"/>
</dbReference>
<proteinExistence type="predicted"/>
<protein>
    <submittedName>
        <fullName evidence="2">Iron uptake protein</fullName>
    </submittedName>
</protein>
<name>A0A5C5U6A0_9GAMM</name>
<comment type="caution">
    <text evidence="2">The sequence shown here is derived from an EMBL/GenBank/DDBJ whole genome shotgun (WGS) entry which is preliminary data.</text>
</comment>
<evidence type="ECO:0000313" key="3">
    <source>
        <dbReference type="Proteomes" id="UP000319980"/>
    </source>
</evidence>
<keyword evidence="3" id="KW-1185">Reference proteome</keyword>
<sequence length="106" mass="11012">MSQASTTFAPSHRAPRLHLVARVTAAVLGGYAFAWGLIATGASLMFAAGMGFHDAEFLASLLGVLAFLVAFLWAIAARRLWLVWTVLLGGGALLAVTGSLVQSALV</sequence>
<keyword evidence="1" id="KW-1133">Transmembrane helix</keyword>
<dbReference type="AlphaFoldDB" id="A0A5C5U6A0"/>
<dbReference type="RefSeq" id="WP_146386909.1">
    <property type="nucleotide sequence ID" value="NZ_VOHK01000003.1"/>
</dbReference>
<feature type="transmembrane region" description="Helical" evidence="1">
    <location>
        <begin position="57"/>
        <end position="75"/>
    </location>
</feature>
<feature type="transmembrane region" description="Helical" evidence="1">
    <location>
        <begin position="81"/>
        <end position="101"/>
    </location>
</feature>
<reference evidence="2 3" key="1">
    <citation type="journal article" date="2008" name="Int. J. Syst. Evol. Microbiol.">
        <title>Luteimonas marina sp. nov., isolated from seawater.</title>
        <authorList>
            <person name="Baik K.S."/>
            <person name="Park S.C."/>
            <person name="Kim M.S."/>
            <person name="Kim E.M."/>
            <person name="Park C."/>
            <person name="Chun J."/>
            <person name="Seong C.N."/>
        </authorList>
    </citation>
    <scope>NUCLEOTIDE SEQUENCE [LARGE SCALE GENOMIC DNA]</scope>
    <source>
        <strain evidence="2 3">FR1330</strain>
    </source>
</reference>
<keyword evidence="1" id="KW-0472">Membrane</keyword>
<accession>A0A5C5U6A0</accession>
<dbReference type="Proteomes" id="UP000319980">
    <property type="component" value="Unassembled WGS sequence"/>
</dbReference>
<evidence type="ECO:0000256" key="1">
    <source>
        <dbReference type="SAM" id="Phobius"/>
    </source>
</evidence>
<gene>
    <name evidence="2" type="ORF">FQY83_08115</name>
</gene>
<evidence type="ECO:0000313" key="2">
    <source>
        <dbReference type="EMBL" id="TWT21309.1"/>
    </source>
</evidence>
<dbReference type="OrthoDB" id="5986853at2"/>
<keyword evidence="1" id="KW-0812">Transmembrane</keyword>